<evidence type="ECO:0000313" key="2">
    <source>
        <dbReference type="Proteomes" id="UP000189114"/>
    </source>
</evidence>
<dbReference type="EMBL" id="MLAE01000018">
    <property type="protein sequence ID" value="OOF78856.1"/>
    <property type="molecule type" value="Genomic_DNA"/>
</dbReference>
<name>A0A1V3KMK1_9PAST</name>
<proteinExistence type="predicted"/>
<reference evidence="2" key="1">
    <citation type="submission" date="2016-10" db="EMBL/GenBank/DDBJ databases">
        <title>Rodentibacter gen. nov. and new species.</title>
        <authorList>
            <person name="Christensen H."/>
        </authorList>
    </citation>
    <scope>NUCLEOTIDE SEQUENCE [LARGE SCALE GENOMIC DNA]</scope>
    <source>
        <strain evidence="2">Ppn152</strain>
    </source>
</reference>
<dbReference type="Proteomes" id="UP000189114">
    <property type="component" value="Unassembled WGS sequence"/>
</dbReference>
<dbReference type="AlphaFoldDB" id="A0A1V3KMK1"/>
<accession>A0A1V3KMK1</accession>
<organism evidence="1 2">
    <name type="scientific">Rodentibacter caecimuris</name>
    <dbReference type="NCBI Taxonomy" id="1796644"/>
    <lineage>
        <taxon>Bacteria</taxon>
        <taxon>Pseudomonadati</taxon>
        <taxon>Pseudomonadota</taxon>
        <taxon>Gammaproteobacteria</taxon>
        <taxon>Pasteurellales</taxon>
        <taxon>Pasteurellaceae</taxon>
        <taxon>Rodentibacter</taxon>
    </lineage>
</organism>
<gene>
    <name evidence="1" type="ORF">BKG96_04775</name>
</gene>
<comment type="caution">
    <text evidence="1">The sequence shown here is derived from an EMBL/GenBank/DDBJ whole genome shotgun (WGS) entry which is preliminary data.</text>
</comment>
<evidence type="ECO:0000313" key="1">
    <source>
        <dbReference type="EMBL" id="OOF78856.1"/>
    </source>
</evidence>
<dbReference type="RefSeq" id="WP_077586559.1">
    <property type="nucleotide sequence ID" value="NZ_MLAE01000018.1"/>
</dbReference>
<protein>
    <submittedName>
        <fullName evidence="1">Uncharacterized protein</fullName>
    </submittedName>
</protein>
<sequence length="98" mass="10499">MDNRGEMIKNMEKFDSKTIEERLKKAGATRSCHRCGNNNFVILDGYSSILLQQDLSNIGGITIGGPAVPIVYVVCDKCGAITSHAIGALGLLDNLSDT</sequence>